<dbReference type="Gene3D" id="3.30.420.10">
    <property type="entry name" value="Ribonuclease H-like superfamily/Ribonuclease H"/>
    <property type="match status" value="1"/>
</dbReference>
<name>A0A1F6GE34_9PROT</name>
<dbReference type="EMBL" id="MFNE01000014">
    <property type="protein sequence ID" value="OGG96371.1"/>
    <property type="molecule type" value="Genomic_DNA"/>
</dbReference>
<dbReference type="AlphaFoldDB" id="A0A1F6GE34"/>
<sequence length="86" mass="9832">MDWVSRKVLSWELSSSLEESFCCSALERGGQPENFNTDQGAQFTGAAFTGLLKEKKVQISMDSKGRAMDNIFVERPWRSLKYDEVY</sequence>
<dbReference type="PANTHER" id="PTHR46889:SF4">
    <property type="entry name" value="TRANSPOSASE INSO FOR INSERTION SEQUENCE ELEMENT IS911B-RELATED"/>
    <property type="match status" value="1"/>
</dbReference>
<gene>
    <name evidence="2" type="ORF">A2527_02075</name>
</gene>
<dbReference type="STRING" id="1817772.A2527_02075"/>
<evidence type="ECO:0000313" key="2">
    <source>
        <dbReference type="EMBL" id="OGG96371.1"/>
    </source>
</evidence>
<dbReference type="PANTHER" id="PTHR46889">
    <property type="entry name" value="TRANSPOSASE INSF FOR INSERTION SEQUENCE IS3B-RELATED"/>
    <property type="match status" value="1"/>
</dbReference>
<evidence type="ECO:0000313" key="3">
    <source>
        <dbReference type="Proteomes" id="UP000178449"/>
    </source>
</evidence>
<dbReference type="Pfam" id="PF00665">
    <property type="entry name" value="rve"/>
    <property type="match status" value="1"/>
</dbReference>
<reference evidence="2 3" key="1">
    <citation type="journal article" date="2016" name="Nat. Commun.">
        <title>Thousands of microbial genomes shed light on interconnected biogeochemical processes in an aquifer system.</title>
        <authorList>
            <person name="Anantharaman K."/>
            <person name="Brown C.T."/>
            <person name="Hug L.A."/>
            <person name="Sharon I."/>
            <person name="Castelle C.J."/>
            <person name="Probst A.J."/>
            <person name="Thomas B.C."/>
            <person name="Singh A."/>
            <person name="Wilkins M.J."/>
            <person name="Karaoz U."/>
            <person name="Brodie E.L."/>
            <person name="Williams K.H."/>
            <person name="Hubbard S.S."/>
            <person name="Banfield J.F."/>
        </authorList>
    </citation>
    <scope>NUCLEOTIDE SEQUENCE [LARGE SCALE GENOMIC DNA]</scope>
</reference>
<dbReference type="GO" id="GO:0003676">
    <property type="term" value="F:nucleic acid binding"/>
    <property type="evidence" value="ECO:0007669"/>
    <property type="project" value="InterPro"/>
</dbReference>
<accession>A0A1F6GE34</accession>
<dbReference type="PROSITE" id="PS50994">
    <property type="entry name" value="INTEGRASE"/>
    <property type="match status" value="1"/>
</dbReference>
<proteinExistence type="predicted"/>
<protein>
    <recommendedName>
        <fullName evidence="1">Integrase catalytic domain-containing protein</fullName>
    </recommendedName>
</protein>
<dbReference type="InterPro" id="IPR001584">
    <property type="entry name" value="Integrase_cat-core"/>
</dbReference>
<dbReference type="GO" id="GO:0015074">
    <property type="term" value="P:DNA integration"/>
    <property type="evidence" value="ECO:0007669"/>
    <property type="project" value="InterPro"/>
</dbReference>
<feature type="domain" description="Integrase catalytic" evidence="1">
    <location>
        <begin position="1"/>
        <end position="86"/>
    </location>
</feature>
<organism evidence="2 3">
    <name type="scientific">Candidatus Lambdaproteobacteria bacterium RIFOXYD2_FULL_50_16</name>
    <dbReference type="NCBI Taxonomy" id="1817772"/>
    <lineage>
        <taxon>Bacteria</taxon>
        <taxon>Pseudomonadati</taxon>
        <taxon>Pseudomonadota</taxon>
        <taxon>Candidatus Lambdaproteobacteria</taxon>
    </lineage>
</organism>
<dbReference type="SUPFAM" id="SSF53098">
    <property type="entry name" value="Ribonuclease H-like"/>
    <property type="match status" value="1"/>
</dbReference>
<dbReference type="InterPro" id="IPR012337">
    <property type="entry name" value="RNaseH-like_sf"/>
</dbReference>
<comment type="caution">
    <text evidence="2">The sequence shown here is derived from an EMBL/GenBank/DDBJ whole genome shotgun (WGS) entry which is preliminary data.</text>
</comment>
<evidence type="ECO:0000259" key="1">
    <source>
        <dbReference type="PROSITE" id="PS50994"/>
    </source>
</evidence>
<dbReference type="InterPro" id="IPR050900">
    <property type="entry name" value="Transposase_IS3/IS150/IS904"/>
</dbReference>
<dbReference type="InterPro" id="IPR036397">
    <property type="entry name" value="RNaseH_sf"/>
</dbReference>
<dbReference type="Proteomes" id="UP000178449">
    <property type="component" value="Unassembled WGS sequence"/>
</dbReference>